<organism evidence="1 2">
    <name type="scientific">Tateyamaria armeniaca</name>
    <dbReference type="NCBI Taxonomy" id="2518930"/>
    <lineage>
        <taxon>Bacteria</taxon>
        <taxon>Pseudomonadati</taxon>
        <taxon>Pseudomonadota</taxon>
        <taxon>Alphaproteobacteria</taxon>
        <taxon>Rhodobacterales</taxon>
        <taxon>Roseobacteraceae</taxon>
        <taxon>Tateyamaria</taxon>
    </lineage>
</organism>
<proteinExistence type="predicted"/>
<gene>
    <name evidence="1" type="ORF">ACERZ8_13145</name>
</gene>
<dbReference type="EMBL" id="JBHDIY010000002">
    <property type="protein sequence ID" value="MFL4470781.1"/>
    <property type="molecule type" value="Genomic_DNA"/>
</dbReference>
<reference evidence="1 2" key="1">
    <citation type="submission" date="2024-08" db="EMBL/GenBank/DDBJ databases">
        <title>Tateyamaria sp. nov., isolated from marine algae.</title>
        <authorList>
            <person name="Choi B.J."/>
            <person name="Kim J.M."/>
            <person name="Lee J.K."/>
            <person name="Choi D.G."/>
            <person name="Bayburt H."/>
            <person name="Baek J.H."/>
            <person name="Han D.M."/>
            <person name="Jeon C.O."/>
        </authorList>
    </citation>
    <scope>NUCLEOTIDE SEQUENCE [LARGE SCALE GENOMIC DNA]</scope>
    <source>
        <strain evidence="1 2">KMU-156</strain>
    </source>
</reference>
<name>A0ABW8UUM4_9RHOB</name>
<accession>A0ABW8UUM4</accession>
<evidence type="ECO:0000313" key="1">
    <source>
        <dbReference type="EMBL" id="MFL4470781.1"/>
    </source>
</evidence>
<dbReference type="RefSeq" id="WP_407592624.1">
    <property type="nucleotide sequence ID" value="NZ_JBHDIY010000002.1"/>
</dbReference>
<comment type="caution">
    <text evidence="1">The sequence shown here is derived from an EMBL/GenBank/DDBJ whole genome shotgun (WGS) entry which is preliminary data.</text>
</comment>
<keyword evidence="2" id="KW-1185">Reference proteome</keyword>
<evidence type="ECO:0000313" key="2">
    <source>
        <dbReference type="Proteomes" id="UP001627408"/>
    </source>
</evidence>
<sequence>MADEVDPVEPLLLHQRRDALCCAVDIDPLGLGATVISRQAVVGDGALARRNSTERESTRIEVNAPGMPITALLARAIARSS</sequence>
<dbReference type="Proteomes" id="UP001627408">
    <property type="component" value="Unassembled WGS sequence"/>
</dbReference>
<protein>
    <submittedName>
        <fullName evidence="1">Uncharacterized protein</fullName>
    </submittedName>
</protein>